<keyword evidence="5" id="KW-0812">Transmembrane</keyword>
<keyword evidence="2" id="KW-1003">Cell membrane</keyword>
<dbReference type="CDD" id="cd00111">
    <property type="entry name" value="Trefoil"/>
    <property type="match status" value="1"/>
</dbReference>
<evidence type="ECO:0000259" key="14">
    <source>
        <dbReference type="PROSITE" id="PS51448"/>
    </source>
</evidence>
<dbReference type="Gene3D" id="2.60.40.3210">
    <property type="entry name" value="Zona pellucida, ZP-N domain"/>
    <property type="match status" value="1"/>
</dbReference>
<dbReference type="Gene3D" id="2.60.40.4100">
    <property type="entry name" value="Zona pellucida, ZP-C domain"/>
    <property type="match status" value="1"/>
</dbReference>
<feature type="chain" id="PRO_5025361039" description="ZP domain-containing protein" evidence="12">
    <location>
        <begin position="23"/>
        <end position="608"/>
    </location>
</feature>
<dbReference type="Proteomes" id="UP000472263">
    <property type="component" value="Chromosome 11"/>
</dbReference>
<evidence type="ECO:0000313" key="15">
    <source>
        <dbReference type="Ensembl" id="ENSMMDP00005004414.1"/>
    </source>
</evidence>
<evidence type="ECO:0000256" key="3">
    <source>
        <dbReference type="ARBA" id="ARBA00022530"/>
    </source>
</evidence>
<name>A0A667WV88_9TELE</name>
<evidence type="ECO:0000256" key="12">
    <source>
        <dbReference type="SAM" id="SignalP"/>
    </source>
</evidence>
<reference evidence="15" key="1">
    <citation type="submission" date="2019-06" db="EMBL/GenBank/DDBJ databases">
        <authorList>
            <consortium name="Wellcome Sanger Institute Data Sharing"/>
        </authorList>
    </citation>
    <scope>NUCLEOTIDE SEQUENCE [LARGE SCALE GENOMIC DNA]</scope>
</reference>
<evidence type="ECO:0000256" key="6">
    <source>
        <dbReference type="ARBA" id="ARBA00022989"/>
    </source>
</evidence>
<dbReference type="SUPFAM" id="SSF57492">
    <property type="entry name" value="Trefoil"/>
    <property type="match status" value="1"/>
</dbReference>
<evidence type="ECO:0000256" key="5">
    <source>
        <dbReference type="ARBA" id="ARBA00022692"/>
    </source>
</evidence>
<dbReference type="InterPro" id="IPR051148">
    <property type="entry name" value="Zona_Pellucida_Domain_gp"/>
</dbReference>
<dbReference type="PANTHER" id="PTHR23343:SF117">
    <property type="entry name" value="ZONA PELLUCIDA SPERM-BINDING PROTEIN 4-LIKE ISOFORM X1"/>
    <property type="match status" value="1"/>
</dbReference>
<evidence type="ECO:0000256" key="4">
    <source>
        <dbReference type="ARBA" id="ARBA00022685"/>
    </source>
</evidence>
<sequence length="608" mass="67074">MAGHRAGLLAILTGTLLVSVWGWGLVSPVHGGGTRWEVVNKTQLNKSDRELDWDDSDFSVGLSQVSEVEDASEDFDPYANSGYHVEYIDPSDSDLSNSDASNLDPNAHSGYHVEYIDPSNSDLSDFDLSNFDPLPEFDYPGEYIDTSNSDISNSEFKFGVLNHCPSVVKSLPGGLEVICGQDEFRVTLPSGSISEIKVLGSDVLLPVQDAPQSCGYDLDLLDNTLTVPFSGCHVKQNAESYTLQLLYINVAGQTDLATASCEARPRFKCSNTAPTHKRSPVPQVEWKQSSNSQGCSIPKAEQVTCGSAGISSSECEKLGCCVDSSTSACYYPMDECTDDKKFIFSIRHNSASVALDPTKLVIPGKPSCKPVVVNDKVAIFKFSVTDCATRSYQVGETQIYLAEVQTIVEALNLKFGAITRSNPLRFYIECRYPKSGSANKQSLASIGYMVRSPSMSPPQQVIFNGKYGVELRIAKDQSYSSYYPTYHQPLRLLLGKPVHLELRLKSPRPDAVVLVNYCLAYPRSAKNALVLIYEGCANRLDPNVSILKVSDLPKNRHQRRFVVKAFQFMDQKTNKYLNEEIYFMCSTEVCKPELKTCAERCFDGKSPS</sequence>
<evidence type="ECO:0000256" key="11">
    <source>
        <dbReference type="PROSITE-ProRule" id="PRU00779"/>
    </source>
</evidence>
<dbReference type="GO" id="GO:0007339">
    <property type="term" value="P:binding of sperm to zona pellucida"/>
    <property type="evidence" value="ECO:0007669"/>
    <property type="project" value="TreeGrafter"/>
</dbReference>
<evidence type="ECO:0000256" key="1">
    <source>
        <dbReference type="ARBA" id="ARBA00004251"/>
    </source>
</evidence>
<keyword evidence="3" id="KW-0272">Extracellular matrix</keyword>
<dbReference type="InterPro" id="IPR001507">
    <property type="entry name" value="ZP_dom"/>
</dbReference>
<dbReference type="InterPro" id="IPR000519">
    <property type="entry name" value="P_trefoil_dom"/>
</dbReference>
<dbReference type="InterPro" id="IPR055355">
    <property type="entry name" value="ZP-C"/>
</dbReference>
<comment type="caution">
    <text evidence="11">Lacks conserved residue(s) required for the propagation of feature annotation.</text>
</comment>
<evidence type="ECO:0000256" key="7">
    <source>
        <dbReference type="ARBA" id="ARBA00023136"/>
    </source>
</evidence>
<dbReference type="Pfam" id="PF00100">
    <property type="entry name" value="Zona_pellucida"/>
    <property type="match status" value="1"/>
</dbReference>
<feature type="signal peptide" evidence="12">
    <location>
        <begin position="1"/>
        <end position="22"/>
    </location>
</feature>
<keyword evidence="7" id="KW-0472">Membrane</keyword>
<organism evidence="15 16">
    <name type="scientific">Myripristis murdjan</name>
    <name type="common">pinecone soldierfish</name>
    <dbReference type="NCBI Taxonomy" id="586833"/>
    <lineage>
        <taxon>Eukaryota</taxon>
        <taxon>Metazoa</taxon>
        <taxon>Chordata</taxon>
        <taxon>Craniata</taxon>
        <taxon>Vertebrata</taxon>
        <taxon>Euteleostomi</taxon>
        <taxon>Actinopterygii</taxon>
        <taxon>Neopterygii</taxon>
        <taxon>Teleostei</taxon>
        <taxon>Neoteleostei</taxon>
        <taxon>Acanthomorphata</taxon>
        <taxon>Holocentriformes</taxon>
        <taxon>Holocentridae</taxon>
        <taxon>Myripristis</taxon>
    </lineage>
</organism>
<dbReference type="Pfam" id="PF00088">
    <property type="entry name" value="Trefoil"/>
    <property type="match status" value="1"/>
</dbReference>
<dbReference type="InterPro" id="IPR042235">
    <property type="entry name" value="ZP-C_dom"/>
</dbReference>
<keyword evidence="16" id="KW-1185">Reference proteome</keyword>
<dbReference type="InParanoid" id="A0A667WV88"/>
<keyword evidence="4" id="KW-0165">Cleavage on pair of basic residues</keyword>
<keyword evidence="12" id="KW-0732">Signal</keyword>
<evidence type="ECO:0000256" key="10">
    <source>
        <dbReference type="ARBA" id="ARBA00024183"/>
    </source>
</evidence>
<evidence type="ECO:0000256" key="8">
    <source>
        <dbReference type="ARBA" id="ARBA00023157"/>
    </source>
</evidence>
<dbReference type="PROSITE" id="PS51448">
    <property type="entry name" value="P_TREFOIL_2"/>
    <property type="match status" value="1"/>
</dbReference>
<dbReference type="PROSITE" id="PS51034">
    <property type="entry name" value="ZP_2"/>
    <property type="match status" value="1"/>
</dbReference>
<dbReference type="Gene3D" id="4.10.110.10">
    <property type="entry name" value="Spasmolytic Protein, domain 1"/>
    <property type="match status" value="1"/>
</dbReference>
<feature type="disulfide bond" evidence="11">
    <location>
        <begin position="305"/>
        <end position="320"/>
    </location>
</feature>
<proteinExistence type="predicted"/>
<evidence type="ECO:0000256" key="2">
    <source>
        <dbReference type="ARBA" id="ARBA00022475"/>
    </source>
</evidence>
<feature type="disulfide bond" evidence="11">
    <location>
        <begin position="295"/>
        <end position="321"/>
    </location>
</feature>
<dbReference type="Ensembl" id="ENSMMDT00005004529.1">
    <property type="protein sequence ID" value="ENSMMDP00005004414.1"/>
    <property type="gene ID" value="ENSMMDG00005002398.1"/>
</dbReference>
<dbReference type="AlphaFoldDB" id="A0A667WV88"/>
<dbReference type="SMART" id="SM00241">
    <property type="entry name" value="ZP"/>
    <property type="match status" value="1"/>
</dbReference>
<evidence type="ECO:0000259" key="13">
    <source>
        <dbReference type="PROSITE" id="PS51034"/>
    </source>
</evidence>
<keyword evidence="8 11" id="KW-1015">Disulfide bond</keyword>
<dbReference type="InterPro" id="IPR044913">
    <property type="entry name" value="P_trefoil_dom_sf"/>
</dbReference>
<dbReference type="GO" id="GO:0035805">
    <property type="term" value="C:egg coat"/>
    <property type="evidence" value="ECO:0007669"/>
    <property type="project" value="UniProtKB-SubCell"/>
</dbReference>
<keyword evidence="3" id="KW-0964">Secreted</keyword>
<keyword evidence="6" id="KW-1133">Transmembrane helix</keyword>
<dbReference type="GO" id="GO:0035804">
    <property type="term" value="F:structural constituent of egg coat"/>
    <property type="evidence" value="ECO:0007669"/>
    <property type="project" value="TreeGrafter"/>
</dbReference>
<dbReference type="GO" id="GO:0005886">
    <property type="term" value="C:plasma membrane"/>
    <property type="evidence" value="ECO:0007669"/>
    <property type="project" value="UniProtKB-SubCell"/>
</dbReference>
<reference evidence="15" key="3">
    <citation type="submission" date="2025-09" db="UniProtKB">
        <authorList>
            <consortium name="Ensembl"/>
        </authorList>
    </citation>
    <scope>IDENTIFICATION</scope>
</reference>
<gene>
    <name evidence="15" type="primary">LOC115367641</name>
</gene>
<feature type="domain" description="ZP" evidence="13">
    <location>
        <begin position="335"/>
        <end position="608"/>
    </location>
</feature>
<protein>
    <recommendedName>
        <fullName evidence="17">ZP domain-containing protein</fullName>
    </recommendedName>
</protein>
<dbReference type="GO" id="GO:0032190">
    <property type="term" value="F:acrosin binding"/>
    <property type="evidence" value="ECO:0007669"/>
    <property type="project" value="TreeGrafter"/>
</dbReference>
<accession>A0A667WV88</accession>
<reference evidence="15" key="2">
    <citation type="submission" date="2025-08" db="UniProtKB">
        <authorList>
            <consortium name="Ensembl"/>
        </authorList>
    </citation>
    <scope>IDENTIFICATION</scope>
</reference>
<comment type="subcellular location">
    <subcellularLocation>
        <location evidence="1">Cell membrane</location>
        <topology evidence="1">Single-pass type I membrane protein</topology>
    </subcellularLocation>
    <subcellularLocation>
        <location evidence="10">Zona pellucida</location>
    </subcellularLocation>
</comment>
<dbReference type="SMART" id="SM00018">
    <property type="entry name" value="PD"/>
    <property type="match status" value="1"/>
</dbReference>
<keyword evidence="9" id="KW-0278">Fertilization</keyword>
<feature type="domain" description="P-type" evidence="14">
    <location>
        <begin position="293"/>
        <end position="333"/>
    </location>
</feature>
<evidence type="ECO:0000256" key="9">
    <source>
        <dbReference type="ARBA" id="ARBA00023279"/>
    </source>
</evidence>
<evidence type="ECO:0008006" key="17">
    <source>
        <dbReference type="Google" id="ProtNLM"/>
    </source>
</evidence>
<dbReference type="GO" id="GO:0060468">
    <property type="term" value="P:prevention of polyspermy"/>
    <property type="evidence" value="ECO:0007669"/>
    <property type="project" value="TreeGrafter"/>
</dbReference>
<dbReference type="PANTHER" id="PTHR23343">
    <property type="entry name" value="ZONA PELLUCIDA SPERM-BINDING PROTEIN"/>
    <property type="match status" value="1"/>
</dbReference>
<evidence type="ECO:0000313" key="16">
    <source>
        <dbReference type="Proteomes" id="UP000472263"/>
    </source>
</evidence>
<dbReference type="GeneTree" id="ENSGT00940000163253"/>